<evidence type="ECO:0000256" key="3">
    <source>
        <dbReference type="ARBA" id="ARBA00023125"/>
    </source>
</evidence>
<keyword evidence="3" id="KW-0238">DNA-binding</keyword>
<evidence type="ECO:0000313" key="6">
    <source>
        <dbReference type="EMBL" id="MUG69954.1"/>
    </source>
</evidence>
<keyword evidence="4" id="KW-0804">Transcription</keyword>
<dbReference type="InterPro" id="IPR036390">
    <property type="entry name" value="WH_DNA-bd_sf"/>
</dbReference>
<evidence type="ECO:0000256" key="4">
    <source>
        <dbReference type="ARBA" id="ARBA00023163"/>
    </source>
</evidence>
<dbReference type="PANTHER" id="PTHR30346">
    <property type="entry name" value="TRANSCRIPTIONAL DUAL REGULATOR HCAR-RELATED"/>
    <property type="match status" value="1"/>
</dbReference>
<dbReference type="AlphaFoldDB" id="A0A7X3CSG4"/>
<dbReference type="GO" id="GO:0032993">
    <property type="term" value="C:protein-DNA complex"/>
    <property type="evidence" value="ECO:0007669"/>
    <property type="project" value="TreeGrafter"/>
</dbReference>
<reference evidence="6 7" key="1">
    <citation type="submission" date="2019-11" db="EMBL/GenBank/DDBJ databases">
        <title>Draft genome sequences of five Paenibacillus species of dairy origin.</title>
        <authorList>
            <person name="Olajide A.M."/>
            <person name="Chen S."/>
            <person name="Lapointe G."/>
        </authorList>
    </citation>
    <scope>NUCLEOTIDE SEQUENCE [LARGE SCALE GENOMIC DNA]</scope>
    <source>
        <strain evidence="6 7">2CS3</strain>
    </source>
</reference>
<dbReference type="PROSITE" id="PS50931">
    <property type="entry name" value="HTH_LYSR"/>
    <property type="match status" value="1"/>
</dbReference>
<sequence>MELRHLRYFITVAEELHFGKAATRLNMSQPPLSQQIRQLEEELGFPLLYRNKQHVKLTEAGKVFLEEARIAIAQVEQACLVAQKANQGLLGRLSIGFVGSSTYSVAPLLHRFLLHSPKINITLHQMKTANQLHALHEGSIHLGIVRTHIHSPNIVSEVICSEKFVAIFPEGHPMAQREALRMIDLENERFILTTRGSTYHDTVIHLCYQAGFSPNIALELPEILTIMAFVSQGMGVSIVPASFRHQQNKGIVYRELADVTSTLETYFVWRSEEKSKVLQEFIKLSKDNTILD</sequence>
<comment type="caution">
    <text evidence="6">The sequence shown here is derived from an EMBL/GenBank/DDBJ whole genome shotgun (WGS) entry which is preliminary data.</text>
</comment>
<dbReference type="InterPro" id="IPR000847">
    <property type="entry name" value="LysR_HTH_N"/>
</dbReference>
<dbReference type="PANTHER" id="PTHR30346:SF0">
    <property type="entry name" value="HCA OPERON TRANSCRIPTIONAL ACTIVATOR HCAR"/>
    <property type="match status" value="1"/>
</dbReference>
<proteinExistence type="inferred from homology"/>
<evidence type="ECO:0000313" key="7">
    <source>
        <dbReference type="Proteomes" id="UP000450917"/>
    </source>
</evidence>
<comment type="similarity">
    <text evidence="1">Belongs to the LysR transcriptional regulatory family.</text>
</comment>
<dbReference type="Gene3D" id="3.40.190.10">
    <property type="entry name" value="Periplasmic binding protein-like II"/>
    <property type="match status" value="2"/>
</dbReference>
<keyword evidence="7" id="KW-1185">Reference proteome</keyword>
<dbReference type="Gene3D" id="1.10.10.10">
    <property type="entry name" value="Winged helix-like DNA-binding domain superfamily/Winged helix DNA-binding domain"/>
    <property type="match status" value="1"/>
</dbReference>
<evidence type="ECO:0000256" key="2">
    <source>
        <dbReference type="ARBA" id="ARBA00023015"/>
    </source>
</evidence>
<dbReference type="CDD" id="cd08414">
    <property type="entry name" value="PBP2_LTTR_aromatics_like"/>
    <property type="match status" value="1"/>
</dbReference>
<protein>
    <submittedName>
        <fullName evidence="6">LysR family transcriptional regulator</fullName>
    </submittedName>
</protein>
<name>A0A7X3CSG4_9BACL</name>
<dbReference type="SUPFAM" id="SSF46785">
    <property type="entry name" value="Winged helix' DNA-binding domain"/>
    <property type="match status" value="1"/>
</dbReference>
<dbReference type="PRINTS" id="PR00039">
    <property type="entry name" value="HTHLYSR"/>
</dbReference>
<organism evidence="6 7">
    <name type="scientific">Paenibacillus validus</name>
    <dbReference type="NCBI Taxonomy" id="44253"/>
    <lineage>
        <taxon>Bacteria</taxon>
        <taxon>Bacillati</taxon>
        <taxon>Bacillota</taxon>
        <taxon>Bacilli</taxon>
        <taxon>Bacillales</taxon>
        <taxon>Paenibacillaceae</taxon>
        <taxon>Paenibacillus</taxon>
    </lineage>
</organism>
<evidence type="ECO:0000256" key="1">
    <source>
        <dbReference type="ARBA" id="ARBA00009437"/>
    </source>
</evidence>
<dbReference type="FunFam" id="1.10.10.10:FF:000001">
    <property type="entry name" value="LysR family transcriptional regulator"/>
    <property type="match status" value="1"/>
</dbReference>
<dbReference type="InterPro" id="IPR036388">
    <property type="entry name" value="WH-like_DNA-bd_sf"/>
</dbReference>
<evidence type="ECO:0000259" key="5">
    <source>
        <dbReference type="PROSITE" id="PS50931"/>
    </source>
</evidence>
<dbReference type="Pfam" id="PF03466">
    <property type="entry name" value="LysR_substrate"/>
    <property type="match status" value="1"/>
</dbReference>
<dbReference type="EMBL" id="WNZX01000002">
    <property type="protein sequence ID" value="MUG69954.1"/>
    <property type="molecule type" value="Genomic_DNA"/>
</dbReference>
<dbReference type="GO" id="GO:0003700">
    <property type="term" value="F:DNA-binding transcription factor activity"/>
    <property type="evidence" value="ECO:0007669"/>
    <property type="project" value="InterPro"/>
</dbReference>
<dbReference type="Proteomes" id="UP000450917">
    <property type="component" value="Unassembled WGS sequence"/>
</dbReference>
<dbReference type="GO" id="GO:0003677">
    <property type="term" value="F:DNA binding"/>
    <property type="evidence" value="ECO:0007669"/>
    <property type="project" value="UniProtKB-KW"/>
</dbReference>
<dbReference type="SUPFAM" id="SSF53850">
    <property type="entry name" value="Periplasmic binding protein-like II"/>
    <property type="match status" value="1"/>
</dbReference>
<dbReference type="Pfam" id="PF00126">
    <property type="entry name" value="HTH_1"/>
    <property type="match status" value="1"/>
</dbReference>
<feature type="domain" description="HTH lysR-type" evidence="5">
    <location>
        <begin position="1"/>
        <end position="58"/>
    </location>
</feature>
<dbReference type="InterPro" id="IPR005119">
    <property type="entry name" value="LysR_subst-bd"/>
</dbReference>
<accession>A0A7X3CSG4</accession>
<keyword evidence="2" id="KW-0805">Transcription regulation</keyword>
<dbReference type="RefSeq" id="WP_127604163.1">
    <property type="nucleotide sequence ID" value="NZ_JARTHJ010000145.1"/>
</dbReference>
<gene>
    <name evidence="6" type="ORF">GNP93_04610</name>
</gene>